<dbReference type="InterPro" id="IPR020904">
    <property type="entry name" value="Sc_DH/Rdtase_CS"/>
</dbReference>
<dbReference type="GO" id="GO:0004806">
    <property type="term" value="F:triacylglycerol lipase activity"/>
    <property type="evidence" value="ECO:0007669"/>
    <property type="project" value="TreeGrafter"/>
</dbReference>
<dbReference type="InterPro" id="IPR002347">
    <property type="entry name" value="SDR_fam"/>
</dbReference>
<dbReference type="PANTHER" id="PTHR44169">
    <property type="entry name" value="NADPH-DEPENDENT 1-ACYLDIHYDROXYACETONE PHOSPHATE REDUCTASE"/>
    <property type="match status" value="1"/>
</dbReference>
<accession>A0A9P4UWI4</accession>
<dbReference type="GO" id="GO:0019433">
    <property type="term" value="P:triglyceride catabolic process"/>
    <property type="evidence" value="ECO:0007669"/>
    <property type="project" value="TreeGrafter"/>
</dbReference>
<comment type="similarity">
    <text evidence="1 4">Belongs to the short-chain dehydrogenases/reductases (SDR) family.</text>
</comment>
<evidence type="ECO:0000313" key="7">
    <source>
        <dbReference type="Proteomes" id="UP000799444"/>
    </source>
</evidence>
<dbReference type="InterPro" id="IPR036291">
    <property type="entry name" value="NAD(P)-bd_dom_sf"/>
</dbReference>
<evidence type="ECO:0000313" key="6">
    <source>
        <dbReference type="EMBL" id="KAF2729344.1"/>
    </source>
</evidence>
<keyword evidence="7" id="KW-1185">Reference proteome</keyword>
<evidence type="ECO:0000256" key="1">
    <source>
        <dbReference type="ARBA" id="ARBA00006484"/>
    </source>
</evidence>
<dbReference type="SMART" id="SM00822">
    <property type="entry name" value="PKS_KR"/>
    <property type="match status" value="1"/>
</dbReference>
<dbReference type="PROSITE" id="PS00061">
    <property type="entry name" value="ADH_SHORT"/>
    <property type="match status" value="1"/>
</dbReference>
<proteinExistence type="inferred from homology"/>
<dbReference type="PRINTS" id="PR00081">
    <property type="entry name" value="GDHRDH"/>
</dbReference>
<dbReference type="Pfam" id="PF00106">
    <property type="entry name" value="adh_short"/>
    <property type="match status" value="1"/>
</dbReference>
<keyword evidence="3" id="KW-0560">Oxidoreductase</keyword>
<evidence type="ECO:0000256" key="4">
    <source>
        <dbReference type="RuleBase" id="RU000363"/>
    </source>
</evidence>
<protein>
    <submittedName>
        <fullName evidence="6">NAD(P)-binding protein</fullName>
    </submittedName>
</protein>
<evidence type="ECO:0000259" key="5">
    <source>
        <dbReference type="SMART" id="SM00822"/>
    </source>
</evidence>
<dbReference type="CDD" id="cd05374">
    <property type="entry name" value="17beta-HSD-like_SDR_c"/>
    <property type="match status" value="1"/>
</dbReference>
<dbReference type="EMBL" id="ML996248">
    <property type="protein sequence ID" value="KAF2729344.1"/>
    <property type="molecule type" value="Genomic_DNA"/>
</dbReference>
<evidence type="ECO:0000256" key="3">
    <source>
        <dbReference type="ARBA" id="ARBA00023002"/>
    </source>
</evidence>
<keyword evidence="2" id="KW-0521">NADP</keyword>
<dbReference type="Proteomes" id="UP000799444">
    <property type="component" value="Unassembled WGS sequence"/>
</dbReference>
<dbReference type="GO" id="GO:0005811">
    <property type="term" value="C:lipid droplet"/>
    <property type="evidence" value="ECO:0007669"/>
    <property type="project" value="TreeGrafter"/>
</dbReference>
<dbReference type="GO" id="GO:0006654">
    <property type="term" value="P:phosphatidic acid biosynthetic process"/>
    <property type="evidence" value="ECO:0007669"/>
    <property type="project" value="TreeGrafter"/>
</dbReference>
<sequence>MSSKTVLITGCSAGGIGSSLAHAFATRNHLVFATLRNTSKLDPSLASFPNVHVLALDTTSSSSIAAAVEVVSARSGARLDFLINNAGSGLVGPFLDTDLGAAKALFDVNFWGVLECIQGFKEMLVEAGGTVVNVSSIAGVAPDPYQSVYNASKAALTHFSATLRLELAPLRVRVVTLHVGMIQSQWYANSVNSDLVLPEDSYYHLVLQQIRDGLDGKASEKQGTNVDVFAEEVVRKVLEEGKTGAIWAGALEGTFKWMQWLPNTVLERFLSKKAGLDKPLQVSTTP</sequence>
<dbReference type="GO" id="GO:0000140">
    <property type="term" value="F:acylglycerone-phosphate reductase (NADP+) activity"/>
    <property type="evidence" value="ECO:0007669"/>
    <property type="project" value="TreeGrafter"/>
</dbReference>
<dbReference type="OrthoDB" id="2102561at2759"/>
<dbReference type="PANTHER" id="PTHR44169:SF6">
    <property type="entry name" value="NADPH-DEPENDENT 1-ACYLDIHYDROXYACETONE PHOSPHATE REDUCTASE"/>
    <property type="match status" value="1"/>
</dbReference>
<dbReference type="Gene3D" id="3.40.50.720">
    <property type="entry name" value="NAD(P)-binding Rossmann-like Domain"/>
    <property type="match status" value="1"/>
</dbReference>
<dbReference type="PRINTS" id="PR00080">
    <property type="entry name" value="SDRFAMILY"/>
</dbReference>
<organism evidence="6 7">
    <name type="scientific">Polyplosphaeria fusca</name>
    <dbReference type="NCBI Taxonomy" id="682080"/>
    <lineage>
        <taxon>Eukaryota</taxon>
        <taxon>Fungi</taxon>
        <taxon>Dikarya</taxon>
        <taxon>Ascomycota</taxon>
        <taxon>Pezizomycotina</taxon>
        <taxon>Dothideomycetes</taxon>
        <taxon>Pleosporomycetidae</taxon>
        <taxon>Pleosporales</taxon>
        <taxon>Tetraplosphaeriaceae</taxon>
        <taxon>Polyplosphaeria</taxon>
    </lineage>
</organism>
<dbReference type="SUPFAM" id="SSF51735">
    <property type="entry name" value="NAD(P)-binding Rossmann-fold domains"/>
    <property type="match status" value="1"/>
</dbReference>
<reference evidence="6" key="1">
    <citation type="journal article" date="2020" name="Stud. Mycol.">
        <title>101 Dothideomycetes genomes: a test case for predicting lifestyles and emergence of pathogens.</title>
        <authorList>
            <person name="Haridas S."/>
            <person name="Albert R."/>
            <person name="Binder M."/>
            <person name="Bloem J."/>
            <person name="Labutti K."/>
            <person name="Salamov A."/>
            <person name="Andreopoulos B."/>
            <person name="Baker S."/>
            <person name="Barry K."/>
            <person name="Bills G."/>
            <person name="Bluhm B."/>
            <person name="Cannon C."/>
            <person name="Castanera R."/>
            <person name="Culley D."/>
            <person name="Daum C."/>
            <person name="Ezra D."/>
            <person name="Gonzalez J."/>
            <person name="Henrissat B."/>
            <person name="Kuo A."/>
            <person name="Liang C."/>
            <person name="Lipzen A."/>
            <person name="Lutzoni F."/>
            <person name="Magnuson J."/>
            <person name="Mondo S."/>
            <person name="Nolan M."/>
            <person name="Ohm R."/>
            <person name="Pangilinan J."/>
            <person name="Park H.-J."/>
            <person name="Ramirez L."/>
            <person name="Alfaro M."/>
            <person name="Sun H."/>
            <person name="Tritt A."/>
            <person name="Yoshinaga Y."/>
            <person name="Zwiers L.-H."/>
            <person name="Turgeon B."/>
            <person name="Goodwin S."/>
            <person name="Spatafora J."/>
            <person name="Crous P."/>
            <person name="Grigoriev I."/>
        </authorList>
    </citation>
    <scope>NUCLEOTIDE SEQUENCE</scope>
    <source>
        <strain evidence="6">CBS 125425</strain>
    </source>
</reference>
<dbReference type="GO" id="GO:0005783">
    <property type="term" value="C:endoplasmic reticulum"/>
    <property type="evidence" value="ECO:0007669"/>
    <property type="project" value="TreeGrafter"/>
</dbReference>
<comment type="caution">
    <text evidence="6">The sequence shown here is derived from an EMBL/GenBank/DDBJ whole genome shotgun (WGS) entry which is preliminary data.</text>
</comment>
<gene>
    <name evidence="6" type="ORF">EJ04DRAFT_568734</name>
</gene>
<dbReference type="AlphaFoldDB" id="A0A9P4UWI4"/>
<dbReference type="InterPro" id="IPR057326">
    <property type="entry name" value="KR_dom"/>
</dbReference>
<feature type="domain" description="Ketoreductase" evidence="5">
    <location>
        <begin position="4"/>
        <end position="185"/>
    </location>
</feature>
<name>A0A9P4UWI4_9PLEO</name>
<evidence type="ECO:0000256" key="2">
    <source>
        <dbReference type="ARBA" id="ARBA00022857"/>
    </source>
</evidence>